<dbReference type="WormBase" id="Y92H12A.4a">
    <property type="protein sequence ID" value="CE49595"/>
    <property type="gene ID" value="WBGene00022360"/>
    <property type="gene designation" value="ints-3"/>
</dbReference>
<name>W6RQY9_CAEEL</name>
<dbReference type="PaxDb" id="6239-Y92H12A.4"/>
<proteinExistence type="evidence at protein level"/>
<dbReference type="CTD" id="3565441"/>
<feature type="domain" description="Integrator complex subunit 3 N-terminal" evidence="9">
    <location>
        <begin position="56"/>
        <end position="481"/>
    </location>
</feature>
<keyword evidence="14" id="KW-1267">Proteomics identification</keyword>
<dbReference type="InterPro" id="IPR019333">
    <property type="entry name" value="INTS3_N"/>
</dbReference>
<evidence type="ECO:0000256" key="1">
    <source>
        <dbReference type="ARBA" id="ARBA00004123"/>
    </source>
</evidence>
<dbReference type="RefSeq" id="NP_001293423.1">
    <property type="nucleotide sequence ID" value="NM_001306494.2"/>
</dbReference>
<gene>
    <name evidence="11 13" type="primary">ints-3</name>
    <name evidence="11" type="ORF">CELE_Y92H12A.4</name>
    <name evidence="13" type="ORF">Y92H12A.4</name>
</gene>
<evidence type="ECO:0000259" key="9">
    <source>
        <dbReference type="Pfam" id="PF10189"/>
    </source>
</evidence>
<feature type="region of interest" description="Disordered" evidence="8">
    <location>
        <begin position="494"/>
        <end position="540"/>
    </location>
</feature>
<evidence type="ECO:0000256" key="5">
    <source>
        <dbReference type="ARBA" id="ARBA00023242"/>
    </source>
</evidence>
<dbReference type="Pfam" id="PF24566">
    <property type="entry name" value="HEAT_Ints3_C"/>
    <property type="match status" value="1"/>
</dbReference>
<dbReference type="AlphaFoldDB" id="W6RQY9"/>
<dbReference type="OrthoDB" id="2021145at2759"/>
<evidence type="ECO:0000256" key="6">
    <source>
        <dbReference type="ARBA" id="ARBA00032741"/>
    </source>
</evidence>
<dbReference type="ExpressionAtlas" id="W6RQY9">
    <property type="expression patterns" value="baseline and differential"/>
</dbReference>
<dbReference type="Pfam" id="PF10189">
    <property type="entry name" value="Ints3_N"/>
    <property type="match status" value="1"/>
</dbReference>
<protein>
    <recommendedName>
        <fullName evidence="6">SOSS complex subunit A homolog</fullName>
    </recommendedName>
</protein>
<evidence type="ECO:0000256" key="4">
    <source>
        <dbReference type="ARBA" id="ARBA00022490"/>
    </source>
</evidence>
<dbReference type="AGR" id="WB:WBGene00022360"/>
<dbReference type="eggNOG" id="KOG4262">
    <property type="taxonomic scope" value="Eukaryota"/>
</dbReference>
<dbReference type="InterPro" id="IPR056518">
    <property type="entry name" value="HEAT_Ints3_C"/>
</dbReference>
<feature type="compositionally biased region" description="Polar residues" evidence="8">
    <location>
        <begin position="526"/>
        <end position="538"/>
    </location>
</feature>
<dbReference type="GeneID" id="3565441"/>
<dbReference type="PeptideAtlas" id="W6RQY9"/>
<comment type="function">
    <text evidence="7">Component of the integrator complex, a multiprotein complex that terminates RNA polymerase II (Pol II) transcription in the promoter-proximal region of genes. The integrator complex provides a quality checkpoint during transcription elongation by driving premature transcription termination of transcripts that are unfavorably configured for transcriptional elongation: the complex terminates transcription by (1) catalyzing dephosphorylation of the C-terminal domain (CTD) of Pol II subunit Polr2A/Rbp1 and Spt5, and (2) degrading the exiting nascent RNA transcript via endonuclease activity. The integrator complex is also involved in the 3'-end processing of the U7 snRNA, and also the spliceosomal snRNAs U1, U2, U4 and U5.</text>
</comment>
<evidence type="ECO:0007829" key="14">
    <source>
        <dbReference type="PeptideAtlas" id="W6RQY9"/>
    </source>
</evidence>
<evidence type="ECO:0000313" key="12">
    <source>
        <dbReference type="Proteomes" id="UP000001940"/>
    </source>
</evidence>
<evidence type="ECO:0000256" key="3">
    <source>
        <dbReference type="ARBA" id="ARBA00006130"/>
    </source>
</evidence>
<dbReference type="InterPro" id="IPR045334">
    <property type="entry name" value="INTS3"/>
</dbReference>
<dbReference type="PANTHER" id="PTHR13587">
    <property type="entry name" value="INTEGRATOR COMPLEX SUBUNIT 3"/>
    <property type="match status" value="1"/>
</dbReference>
<keyword evidence="12" id="KW-1185">Reference proteome</keyword>
<dbReference type="Reactome" id="R-CEL-6807505">
    <property type="pathway name" value="RNA polymerase II transcribes snRNA genes"/>
</dbReference>
<dbReference type="OMA" id="FEQYCLW"/>
<feature type="domain" description="Ints3-like C-terminal" evidence="10">
    <location>
        <begin position="586"/>
        <end position="982"/>
    </location>
</feature>
<evidence type="ECO:0000259" key="10">
    <source>
        <dbReference type="Pfam" id="PF24566"/>
    </source>
</evidence>
<dbReference type="GO" id="GO:0005634">
    <property type="term" value="C:nucleus"/>
    <property type="evidence" value="ECO:0007669"/>
    <property type="project" value="UniProtKB-SubCell"/>
</dbReference>
<evidence type="ECO:0000313" key="13">
    <source>
        <dbReference type="WormBase" id="Y92H12A.4a"/>
    </source>
</evidence>
<dbReference type="InParanoid" id="W6RQY9"/>
<evidence type="ECO:0000313" key="11">
    <source>
        <dbReference type="EMBL" id="CDM63509.1"/>
    </source>
</evidence>
<dbReference type="PANTHER" id="PTHR13587:SF7">
    <property type="entry name" value="INTEGRATOR COMPLEX SUBUNIT 3"/>
    <property type="match status" value="1"/>
</dbReference>
<feature type="region of interest" description="Disordered" evidence="8">
    <location>
        <begin position="992"/>
        <end position="1052"/>
    </location>
</feature>
<dbReference type="FunCoup" id="W6RQY9">
    <property type="interactions" value="2751"/>
</dbReference>
<comment type="subcellular location">
    <subcellularLocation>
        <location evidence="2">Cytoplasm</location>
    </subcellularLocation>
    <subcellularLocation>
        <location evidence="1">Nucleus</location>
    </subcellularLocation>
</comment>
<dbReference type="STRING" id="6239.Y92H12A.4a.1"/>
<accession>W6RQY9</accession>
<keyword evidence="4" id="KW-0963">Cytoplasm</keyword>
<sequence>MNEQQTRRIQKLMKINLKCETPPELVARLANDSIVLDSRITGKSDKEVIDIMISKEEHDVKSIGLMYHILTSGENPDLFGKMIRYVTGGGAEYWHHVLCNMNMILFEVWPFLHLLCKEQLLRLIREAVRQNVKQVENVLMNAFRMSIGSSDFATKQRIFMKLNSMIRENEAWFKSQKACAALVANILTCTTSVIISSPAPISSQDTFRESQLDLVQWVIKSRKIDCLTLGRDFILILIRLGKMPQIEEIWKDIVANPASFGVSNLEEYMTKQNVLQHVRISIELERKVQFMVVNGGKNLLTYFTWLNNKFFRANDGPALRAECVRYVLSMNLDPAKALPNAQENRVQLLHLLISTVPSGPELQWLKLCLFADWFGCDDKNSANLMCVENSFSVVRYALFLTPTGPQQNSIVQGSHCSQFANSLLEFLCKSVDVLLPPAYAEPIRRNVNSAMRFIKDRLQHNLPQILENSKIDRKVSELLRNVFPDFVRNPIGNSSIIRPKKKSTDEEKAIKSSSEPALSEQKSTEKPSFSTEKLSSDSATTKIEKEKLKKAIEEQEEQELNVLIKQLQGEIGTKIAKLKDQWKEFDDDADKCEAVEGLLVSLLTTGDVFDESQQELAAQCLLGIMGSVVADEQSLLPPNEKDLSEAFTHPIYSFLKVLCSPPDNDEASSDVMAAMMAAMREKDSSLTYVFLYFIKGTAGGRPTECIECYKNIAKMSGRSVDEMLASDLQLCAVNDNRLFAYLVPFVFSQFEEEVMSTPALLATLCANLDAIQLRSFVSEIIREEIKIFRKESFPKMVMDSVDWATTPQWVFWHLVHADGVPIEWFLSTIPKFDAVGHDEAIANILLMMKRMDREPWAGLIRALFNRVPNKDDTFTIDAMKVLIEDSEQCQKVAEIVAQLIKKLLGNNDIIGLGVRVHKKGNPMKLTLQQVLEHLQHFSSTCVEKKQRMTETFMSRSHLQEAFASIKVNDKAVVLVKKYGNLFGAMDIIAQDTKEHSSSRTLRGNRQGTSAERQQMQQMHHQKRKPNEDDEQNSKKRKMHNNIIELSDDSDSD</sequence>
<dbReference type="SMR" id="W6RQY9"/>
<dbReference type="GO" id="GO:0005737">
    <property type="term" value="C:cytoplasm"/>
    <property type="evidence" value="ECO:0000318"/>
    <property type="project" value="GO_Central"/>
</dbReference>
<evidence type="ECO:0000256" key="2">
    <source>
        <dbReference type="ARBA" id="ARBA00004496"/>
    </source>
</evidence>
<dbReference type="EMBL" id="BX284601">
    <property type="protein sequence ID" value="CDM63509.1"/>
    <property type="molecule type" value="Genomic_DNA"/>
</dbReference>
<feature type="compositionally biased region" description="Polar residues" evidence="8">
    <location>
        <begin position="998"/>
        <end position="1011"/>
    </location>
</feature>
<organism evidence="11 12">
    <name type="scientific">Caenorhabditis elegans</name>
    <dbReference type="NCBI Taxonomy" id="6239"/>
    <lineage>
        <taxon>Eukaryota</taxon>
        <taxon>Metazoa</taxon>
        <taxon>Ecdysozoa</taxon>
        <taxon>Nematoda</taxon>
        <taxon>Chromadorea</taxon>
        <taxon>Rhabditida</taxon>
        <taxon>Rhabditina</taxon>
        <taxon>Rhabditomorpha</taxon>
        <taxon>Rhabditoidea</taxon>
        <taxon>Rhabditidae</taxon>
        <taxon>Peloderinae</taxon>
        <taxon>Caenorhabditis</taxon>
    </lineage>
</organism>
<dbReference type="KEGG" id="cel:CELE_Y92H12A.4"/>
<reference evidence="11 12" key="1">
    <citation type="journal article" date="1998" name="Science">
        <title>Genome sequence of the nematode C. elegans: a platform for investigating biology.</title>
        <authorList>
            <consortium name="The C. elegans sequencing consortium"/>
            <person name="Sulson J.E."/>
            <person name="Waterston R."/>
        </authorList>
    </citation>
    <scope>NUCLEOTIDE SEQUENCE [LARGE SCALE GENOMIC DNA]</scope>
    <source>
        <strain evidence="11 12">Bristol N2</strain>
    </source>
</reference>
<dbReference type="HOGENOM" id="CLU_007659_0_0_1"/>
<dbReference type="Proteomes" id="UP000001940">
    <property type="component" value="Chromosome I"/>
</dbReference>
<evidence type="ECO:0000256" key="8">
    <source>
        <dbReference type="SAM" id="MobiDB-lite"/>
    </source>
</evidence>
<keyword evidence="5" id="KW-0539">Nucleus</keyword>
<comment type="similarity">
    <text evidence="3">Belongs to the Integrator subunit 3 family.</text>
</comment>
<evidence type="ECO:0000256" key="7">
    <source>
        <dbReference type="ARBA" id="ARBA00054331"/>
    </source>
</evidence>
<dbReference type="Bgee" id="WBGene00022360">
    <property type="expression patterns" value="Expressed in embryo and 3 other cell types or tissues"/>
</dbReference>